<feature type="signal peptide" evidence="7">
    <location>
        <begin position="1"/>
        <end position="20"/>
    </location>
</feature>
<dbReference type="GO" id="GO:0043022">
    <property type="term" value="F:ribosome binding"/>
    <property type="evidence" value="ECO:0007669"/>
    <property type="project" value="InterPro"/>
</dbReference>
<dbReference type="InterPro" id="IPR036725">
    <property type="entry name" value="ColE3_ribonuclease_sf"/>
</dbReference>
<organism evidence="10 11">
    <name type="scientific">Sphingobacterium phlebotomi</name>
    <dbReference type="NCBI Taxonomy" id="2605433"/>
    <lineage>
        <taxon>Bacteria</taxon>
        <taxon>Pseudomonadati</taxon>
        <taxon>Bacteroidota</taxon>
        <taxon>Sphingobacteriia</taxon>
        <taxon>Sphingobacteriales</taxon>
        <taxon>Sphingobacteriaceae</taxon>
        <taxon>Sphingobacterium</taxon>
    </lineage>
</organism>
<keyword evidence="5" id="KW-0843">Virulence</keyword>
<evidence type="ECO:0000259" key="8">
    <source>
        <dbReference type="Pfam" id="PF09000"/>
    </source>
</evidence>
<dbReference type="GO" id="GO:0003723">
    <property type="term" value="F:RNA binding"/>
    <property type="evidence" value="ECO:0007669"/>
    <property type="project" value="InterPro"/>
</dbReference>
<dbReference type="PANTHER" id="PTHR32305">
    <property type="match status" value="1"/>
</dbReference>
<dbReference type="Gene3D" id="3.10.380.10">
    <property type="entry name" value="Colicin E3-like ribonuclease domain"/>
    <property type="match status" value="1"/>
</dbReference>
<dbReference type="InterPro" id="IPR050708">
    <property type="entry name" value="T6SS_VgrG/RHS"/>
</dbReference>
<reference evidence="10 11" key="1">
    <citation type="submission" date="2019-08" db="EMBL/GenBank/DDBJ databases">
        <title>Phlebobacter frassis gen. nov. sp. nov., a new member of family Sphingobacteriaceae isolated from sand fly rearing media.</title>
        <authorList>
            <person name="Kakumanu M.L."/>
            <person name="Marayati B.F."/>
            <person name="Wada-Katsumata A."/>
            <person name="Wasserberg G."/>
            <person name="Schal C."/>
            <person name="Apperson C.S."/>
            <person name="Ponnusamy L."/>
        </authorList>
    </citation>
    <scope>NUCLEOTIDE SEQUENCE [LARGE SCALE GENOMIC DNA]</scope>
    <source>
        <strain evidence="10 11">SSI9</strain>
    </source>
</reference>
<evidence type="ECO:0000256" key="7">
    <source>
        <dbReference type="SAM" id="SignalP"/>
    </source>
</evidence>
<dbReference type="Pfam" id="PF13517">
    <property type="entry name" value="FG-GAP_3"/>
    <property type="match status" value="1"/>
</dbReference>
<dbReference type="InterPro" id="IPR006530">
    <property type="entry name" value="YD"/>
</dbReference>
<comment type="subcellular location">
    <subcellularLocation>
        <location evidence="1">Secreted</location>
    </subcellularLocation>
</comment>
<dbReference type="Proteomes" id="UP000322362">
    <property type="component" value="Unassembled WGS sequence"/>
</dbReference>
<keyword evidence="3 7" id="KW-0732">Signal</keyword>
<dbReference type="InterPro" id="IPR013517">
    <property type="entry name" value="FG-GAP"/>
</dbReference>
<name>A0A5D4HC85_9SPHI</name>
<dbReference type="GO" id="GO:0016788">
    <property type="term" value="F:hydrolase activity, acting on ester bonds"/>
    <property type="evidence" value="ECO:0007669"/>
    <property type="project" value="InterPro"/>
</dbReference>
<keyword evidence="10" id="KW-0378">Hydrolase</keyword>
<keyword evidence="10" id="KW-0540">Nuclease</keyword>
<evidence type="ECO:0000256" key="4">
    <source>
        <dbReference type="ARBA" id="ARBA00022737"/>
    </source>
</evidence>
<dbReference type="GO" id="GO:0005576">
    <property type="term" value="C:extracellular region"/>
    <property type="evidence" value="ECO:0007669"/>
    <property type="project" value="UniProtKB-SubCell"/>
</dbReference>
<feature type="domain" description="Teneurin-like YD-shell" evidence="9">
    <location>
        <begin position="1646"/>
        <end position="1755"/>
    </location>
</feature>
<evidence type="ECO:0000313" key="10">
    <source>
        <dbReference type="EMBL" id="TYR37429.1"/>
    </source>
</evidence>
<evidence type="ECO:0000313" key="11">
    <source>
        <dbReference type="Proteomes" id="UP000322362"/>
    </source>
</evidence>
<proteinExistence type="predicted"/>
<evidence type="ECO:0000256" key="2">
    <source>
        <dbReference type="ARBA" id="ARBA00022525"/>
    </source>
</evidence>
<feature type="region of interest" description="Disordered" evidence="6">
    <location>
        <begin position="90"/>
        <end position="112"/>
    </location>
</feature>
<keyword evidence="10" id="KW-0255">Endonuclease</keyword>
<evidence type="ECO:0000256" key="6">
    <source>
        <dbReference type="SAM" id="MobiDB-lite"/>
    </source>
</evidence>
<evidence type="ECO:0000259" key="9">
    <source>
        <dbReference type="Pfam" id="PF25023"/>
    </source>
</evidence>
<dbReference type="SUPFAM" id="SSF69318">
    <property type="entry name" value="Integrin alpha N-terminal domain"/>
    <property type="match status" value="1"/>
</dbReference>
<keyword evidence="2" id="KW-0964">Secreted</keyword>
<keyword evidence="11" id="KW-1185">Reference proteome</keyword>
<feature type="region of interest" description="Disordered" evidence="6">
    <location>
        <begin position="1924"/>
        <end position="1955"/>
    </location>
</feature>
<feature type="chain" id="PRO_5022714969" evidence="7">
    <location>
        <begin position="21"/>
        <end position="2058"/>
    </location>
</feature>
<dbReference type="Pfam" id="PF25023">
    <property type="entry name" value="TEN_YD-shell"/>
    <property type="match status" value="1"/>
</dbReference>
<dbReference type="Gene3D" id="2.180.10.10">
    <property type="entry name" value="RHS repeat-associated core"/>
    <property type="match status" value="1"/>
</dbReference>
<dbReference type="NCBIfam" id="TIGR01643">
    <property type="entry name" value="YD_repeat_2x"/>
    <property type="match status" value="2"/>
</dbReference>
<keyword evidence="4" id="KW-0677">Repeat</keyword>
<dbReference type="InterPro" id="IPR003284">
    <property type="entry name" value="Sal_SpvB"/>
</dbReference>
<dbReference type="PANTHER" id="PTHR32305:SF15">
    <property type="entry name" value="PROTEIN RHSA-RELATED"/>
    <property type="match status" value="1"/>
</dbReference>
<dbReference type="Pfam" id="PF03534">
    <property type="entry name" value="SpvB"/>
    <property type="match status" value="1"/>
</dbReference>
<gene>
    <name evidence="10" type="ORF">FXV77_05340</name>
</gene>
<dbReference type="Pfam" id="PF05593">
    <property type="entry name" value="RHS_repeat"/>
    <property type="match status" value="1"/>
</dbReference>
<dbReference type="GO" id="GO:0005737">
    <property type="term" value="C:cytoplasm"/>
    <property type="evidence" value="ECO:0007669"/>
    <property type="project" value="InterPro"/>
</dbReference>
<evidence type="ECO:0000256" key="3">
    <source>
        <dbReference type="ARBA" id="ARBA00022729"/>
    </source>
</evidence>
<dbReference type="Pfam" id="PF09000">
    <property type="entry name" value="Cytotoxic"/>
    <property type="match status" value="1"/>
</dbReference>
<dbReference type="InterPro" id="IPR031325">
    <property type="entry name" value="RHS_repeat"/>
</dbReference>
<dbReference type="GO" id="GO:0004519">
    <property type="term" value="F:endonuclease activity"/>
    <property type="evidence" value="ECO:0007669"/>
    <property type="project" value="UniProtKB-KW"/>
</dbReference>
<dbReference type="InterPro" id="IPR056823">
    <property type="entry name" value="TEN-like_YD-shell"/>
</dbReference>
<sequence length="2058" mass="227210">MKALSSIFLLLLAGIYALFAQENTLDTVKRNVPDLEKWTEEQIIQWEDSLRKVHYPEPTIGSIPEEEVQVLHAAPKAKAAPVTFNNNHVPDSYPVDTTKDVGEIPMSSSSTPTGAKMYSVPIEISPGRQGFQPQLSVTYNSLGGNGTLGMGWSIGGLSSITRSMRSKYYDNQAYGVNLSKADAFVLDGTRLIKLSETSTQIRYETEQGLIKVTAFLSGNVIQYFEVSYPDGNKGIFGYTTNTTDRLNYPLTSFTDLRGNTMTYAYTLSNNYYYINSITYPGASVTFQYMTTRPDPVVSYEGGLKITNNRLLQRVTCRSGSTTFRTYDFTYQTQIRQNVSTLTEIGSTASGNSLNPLRFYYGENVTAYTYTKAETQLTEWYNFTQPGELIVNKGKFDYGTDDDGLISLPNKDPYYQHYRHKTWLRHSQNTYVNHYTGTEKIFLYAGLNDIHAAPMPNLTTEAGFTDILCANIDGKYEEEVIKVNNTRDGNNDRLQFKVYSVNLYTGLALKYTRVFNFPTVLTDADGGKSIHPKFHFTGDFNGDGKMEVLSVSNNHPFGWTNVSGRVYLFDLETGVKRYEGTPFTFYKEFWGVQQPDPGVAAQNSDRLYAFDYDGDGKTDICLINDSGTHIYTFDINGSTYSVRHVATYTVLKKSNLVGRQLLLGEFNGDGKPDFLLTPPNNGSDWAIYYSRGNGQFERIAVSITTKGSSDEILVQDVNSDGLTDVIKKTGASGFFTYLTKPGVGFPLENYSSFVYSGAKLVPTNINSRNYFHQMVALKNGRVTRFSYPRNDTKEKQLTGAINSFGVVEKNYYLMLNEAYGYYSVGSGAVYPFENFDGPFSVMVNEERYVNGQRDEYRGYYYENAVIHKEGLGFRGFGRITTSDYLRGRSYIQEYDPYNFGILKVDDSPANRTINTWSVSVESNKIAKIRLTNQSVLNRLTNQTVTSTYLHDTYGNVTKATVNYGGGLNTVTDQTYYNSVTGSIYLIGQPLVKTVTNTRGGSSWIDKETFTYNTVRLPATRITHTGTAGNQKTGETRWTYDSLGNVLSELSAPYNVTEFLGNTYTYDAAGRYVATVTNALSQTMTYSNYDPYGNPRTIRNYKNQATTRTFTVWGGAATARYPDATTDTTTLAWGGVGLYIVNNKSTGNPATVTQYDALNREVRTGNQRFDGQWQYTETEYDTFGRISRTSLPSRGTSAAHWNTYAYDNYDRPTMLTAASGKTTSWSYSGLSSTETKNDIATTRTTDATGVLISVSDPGGTITYLPRPDGQPLSITAPGAVTTSFEYDAFGRQTKLIDPSAGQQTFAYVYTASGVLTQTETNPKGTNISVFDKYGRITSLQRQGEFTTTFAYNTNGQLVNETSTNGTSKTYTYDTYDRILTERDTVPDNKWLQKRYTYSSGRVSSIQYIAQSGTIGTENFVHAHGHNTEIKLNGTTSVWKLTEENDLGQFTKGTTGTMDRIYSYTAYGMPTGRTAGSIQNFAYSFDVQKGNLLSRTDNIHSKTEAFSYDNLNRLSSAAGKVITYAPNGNITRIQGVGTMNYDNIDKPYQVTMLNPEGTAVPLREQNVAYTAFQRPSSIEENGVIASFVYNADGDRVKMHVVNGTTPVLTRYYIGGQYELDATSNIERLYLGGDAYSAPAVYVKEAGSWKIYYICRDYLGSITHIANADGSLKQELSYDAWGRLRNPATQVAFASGSEPTLFLGRGYTGHEHLAWFGLVNMNARLYDPALGRFLSPDPYVQMPDFTQNFNRYSYALNNPLIYVDPNGEFVWFIPALIAVGKAILVGAGIGATAYTAGVAFSDGGFQNWNWGDFGKSVGVGAASGVVSFGIGSAAAAIGGFGGSAVQLAGHAAWGGVNSTLNGGDFWSGALAGAASNVVGLATSNFGPIGQIAASSAFGGLSAELSGGDFWRGAAVGGIVAAANHLMHDPPQKKRDTRHHKETPKKLDGFPDAKRVPNKGRARWKTSDGKILEWDKQHGDVEVYNKKGKHLGSARPNTGEMYKPPVPGRRIDPIVSVGVGVGASLMYGTYRLLNTTFSRFTPFIMNITIMSAEPYQNQQPPML</sequence>
<protein>
    <submittedName>
        <fullName evidence="10">Endonuclease</fullName>
    </submittedName>
</protein>
<dbReference type="InterPro" id="IPR009105">
    <property type="entry name" value="Colicin_E3_ribonuclease"/>
</dbReference>
<accession>A0A5D4HC85</accession>
<dbReference type="RefSeq" id="WP_148918170.1">
    <property type="nucleotide sequence ID" value="NZ_VTAV01000002.1"/>
</dbReference>
<evidence type="ECO:0000256" key="5">
    <source>
        <dbReference type="ARBA" id="ARBA00023026"/>
    </source>
</evidence>
<dbReference type="InterPro" id="IPR022385">
    <property type="entry name" value="Rhs_assc_core"/>
</dbReference>
<dbReference type="SUPFAM" id="SSF63840">
    <property type="entry name" value="Ribonuclease domain of colicin E3"/>
    <property type="match status" value="1"/>
</dbReference>
<evidence type="ECO:0000256" key="1">
    <source>
        <dbReference type="ARBA" id="ARBA00004613"/>
    </source>
</evidence>
<comment type="caution">
    <text evidence="10">The sequence shown here is derived from an EMBL/GenBank/DDBJ whole genome shotgun (WGS) entry which is preliminary data.</text>
</comment>
<dbReference type="InterPro" id="IPR028994">
    <property type="entry name" value="Integrin_alpha_N"/>
</dbReference>
<dbReference type="NCBIfam" id="TIGR03696">
    <property type="entry name" value="Rhs_assc_core"/>
    <property type="match status" value="1"/>
</dbReference>
<dbReference type="EMBL" id="VTAV01000002">
    <property type="protein sequence ID" value="TYR37429.1"/>
    <property type="molecule type" value="Genomic_DNA"/>
</dbReference>
<feature type="domain" description="Colicin E3-like ribonuclease" evidence="8">
    <location>
        <begin position="1938"/>
        <end position="2006"/>
    </location>
</feature>
<feature type="compositionally biased region" description="Basic and acidic residues" evidence="6">
    <location>
        <begin position="1939"/>
        <end position="1950"/>
    </location>
</feature>